<name>A0A8J6XUB4_9CYAN</name>
<dbReference type="AlphaFoldDB" id="A0A8J6XUB4"/>
<dbReference type="InterPro" id="IPR015943">
    <property type="entry name" value="WD40/YVTN_repeat-like_dom_sf"/>
</dbReference>
<feature type="repeat" description="WD" evidence="3">
    <location>
        <begin position="926"/>
        <end position="958"/>
    </location>
</feature>
<dbReference type="SMART" id="SM00320">
    <property type="entry name" value="WD40"/>
    <property type="match status" value="14"/>
</dbReference>
<dbReference type="InterPro" id="IPR001680">
    <property type="entry name" value="WD40_rpt"/>
</dbReference>
<protein>
    <submittedName>
        <fullName evidence="4">AAA-like domain-containing protein</fullName>
    </submittedName>
</protein>
<dbReference type="InterPro" id="IPR019775">
    <property type="entry name" value="WD40_repeat_CS"/>
</dbReference>
<dbReference type="PANTHER" id="PTHR22847:SF637">
    <property type="entry name" value="WD REPEAT DOMAIN 5B"/>
    <property type="match status" value="1"/>
</dbReference>
<feature type="repeat" description="WD" evidence="3">
    <location>
        <begin position="1133"/>
        <end position="1166"/>
    </location>
</feature>
<dbReference type="PRINTS" id="PR00320">
    <property type="entry name" value="GPROTEINBRPT"/>
</dbReference>
<feature type="repeat" description="WD" evidence="3">
    <location>
        <begin position="665"/>
        <end position="699"/>
    </location>
</feature>
<evidence type="ECO:0000256" key="2">
    <source>
        <dbReference type="ARBA" id="ARBA00022737"/>
    </source>
</evidence>
<dbReference type="InterPro" id="IPR020472">
    <property type="entry name" value="WD40_PAC1"/>
</dbReference>
<keyword evidence="2" id="KW-0677">Repeat</keyword>
<keyword evidence="5" id="KW-1185">Reference proteome</keyword>
<gene>
    <name evidence="4" type="ORF">ICL16_38300</name>
</gene>
<dbReference type="SUPFAM" id="SSF50978">
    <property type="entry name" value="WD40 repeat-like"/>
    <property type="match status" value="2"/>
</dbReference>
<dbReference type="PROSITE" id="PS50294">
    <property type="entry name" value="WD_REPEATS_REGION"/>
    <property type="match status" value="12"/>
</dbReference>
<feature type="repeat" description="WD" evidence="3">
    <location>
        <begin position="801"/>
        <end position="842"/>
    </location>
</feature>
<dbReference type="InterPro" id="IPR036322">
    <property type="entry name" value="WD40_repeat_dom_sf"/>
</dbReference>
<evidence type="ECO:0000256" key="3">
    <source>
        <dbReference type="PROSITE-ProRule" id="PRU00221"/>
    </source>
</evidence>
<proteinExistence type="predicted"/>
<feature type="repeat" description="WD" evidence="3">
    <location>
        <begin position="1092"/>
        <end position="1133"/>
    </location>
</feature>
<dbReference type="Gene3D" id="3.40.50.300">
    <property type="entry name" value="P-loop containing nucleotide triphosphate hydrolases"/>
    <property type="match status" value="1"/>
</dbReference>
<evidence type="ECO:0000256" key="1">
    <source>
        <dbReference type="ARBA" id="ARBA00022574"/>
    </source>
</evidence>
<dbReference type="Gene3D" id="2.130.10.10">
    <property type="entry name" value="YVTN repeat-like/Quinoprotein amine dehydrogenase"/>
    <property type="match status" value="5"/>
</dbReference>
<evidence type="ECO:0000313" key="4">
    <source>
        <dbReference type="EMBL" id="MBD2777741.1"/>
    </source>
</evidence>
<dbReference type="InterPro" id="IPR027417">
    <property type="entry name" value="P-loop_NTPase"/>
</dbReference>
<comment type="caution">
    <text evidence="4">The sequence shown here is derived from an EMBL/GenBank/DDBJ whole genome shotgun (WGS) entry which is preliminary data.</text>
</comment>
<feature type="repeat" description="WD" evidence="3">
    <location>
        <begin position="598"/>
        <end position="639"/>
    </location>
</feature>
<sequence length="1208" mass="133376">MVYSQFKVGGSLQNDDPTYVVRRADYQLYTALLAGEFCYVFNSRQMGKSSMLVRAKHQLEKEGYLCTHVDMTRIGSRHITPLQWYKGVVGDLWRGLGCVGKINLKTWWQEREEISLLQRLSEFIELLLNQFPEQKLCIFIDEIDSILSLEFPVDDFFALIRYCYNQRSLNREYNRISFALFGVATPSDLIRDKTRTPFNIGTAIDLYGFSSEEALPLALGFVSKLERPHTILKEILAWSGGQPFLTQKLCQLVDWAVQEKHTLTIPPGTEEYWVESIVRQHVIENWESLDEPEHLRTIRDRLLHNENRAGRLLGIYQQILQGVQVPADDSREQIELLLSGLVIKQHSFLQVKNRIYAEVFNIEWVEKQLGRLRPYSQAFDAWIASAQRDSSRLLRGQALIDALSWAQGKSLSDLDYRFLANSTEVDRLEVQLTLEAQRSKEVEARLVQEKKAASRQKLLLLTVSLALLVTSLLGGATYFQYKKAVSSENQARISEIKALVSSSEGLFASHQRLDALVEAIKATRRLQKINSFDANIKEQVKNALAQAVYGADEYNRLSGHQSAILAVDISPDSSVIASASADNTIKLWRRDGTLLKTLTGHNAAVRAVNFSRDGKKLVSASEDRTLKIWQLDGEPALFAKRPEGKEGFPPQATGEPRRGKLLKTLTGHNAPIWSVKFSPDGQLIASASTDKTIKLWSFDGTLIKTLTGHIAGVSGVAFSPDSQIFVSVSQDNMLKFWRRDGQLLKTILTPSENTKVAFASLIGTPGTQHYANSPNGQIIATSSGDNTVKLWNRDGKLLKTFPGHTAVVSQVAFSRDGQIVASSSLDKTIKLRHISGAELATFRGHSGPVWALAWSPDGSFIASAGTDNVIKLWQSQNPLLSTITAHQNGIYGVDISSDSTTIATAGIGQDNTVKLWDQKGKLLATFVGHKAPVIYVNISPDGKLIASASLDSTVKLWQRDGTLVRTLSGFKAMVTSVAFSPDGKILAASSQDDTVKLWKLDGTLIKTFTGSGKGLWRGAFSPDGTRFAVGSGDGSVKIWKLDGTLERSFPAHSTTVWVVAFSPNPPGGLIASGSADGTIKLWKLDGTLLRTFTGHRAAVWGISFSPDGKTIASASVDNQVKLWKLDGTELATLRGHTSAVRGVKVSHDGTFLASVAEDNKLILWNLPQILNLNLLAEGCSRVRDYLRTNAAVEEGDRNLCARVDRIAK</sequence>
<dbReference type="RefSeq" id="WP_190836810.1">
    <property type="nucleotide sequence ID" value="NZ_JACXAE010000118.1"/>
</dbReference>
<feature type="repeat" description="WD" evidence="3">
    <location>
        <begin position="1008"/>
        <end position="1042"/>
    </location>
</feature>
<feature type="repeat" description="WD" evidence="3">
    <location>
        <begin position="773"/>
        <end position="792"/>
    </location>
</feature>
<reference evidence="4" key="1">
    <citation type="submission" date="2020-09" db="EMBL/GenBank/DDBJ databases">
        <title>Iningainema tapete sp. nov. (Scytonemataceae, Cyanobacteria) from greenhouses in central Florida (USA) produces two types of nodularin with biosynthetic potential for microcystin-LR and anabaenopeptins.</title>
        <authorList>
            <person name="Berthold D.E."/>
            <person name="Lefler F.W."/>
            <person name="Huang I.-S."/>
            <person name="Abdulla H."/>
            <person name="Zimba P.V."/>
            <person name="Laughinghouse H.D. IV."/>
        </authorList>
    </citation>
    <scope>NUCLEOTIDE SEQUENCE</scope>
    <source>
        <strain evidence="4">BLCCT55</strain>
    </source>
</reference>
<dbReference type="Pfam" id="PF00400">
    <property type="entry name" value="WD40"/>
    <property type="match status" value="14"/>
</dbReference>
<dbReference type="PROSITE" id="PS50082">
    <property type="entry name" value="WD_REPEATS_2"/>
    <property type="match status" value="13"/>
</dbReference>
<feature type="repeat" description="WD" evidence="3">
    <location>
        <begin position="706"/>
        <end position="737"/>
    </location>
</feature>
<dbReference type="EMBL" id="JACXAE010000118">
    <property type="protein sequence ID" value="MBD2777741.1"/>
    <property type="molecule type" value="Genomic_DNA"/>
</dbReference>
<feature type="repeat" description="WD" evidence="3">
    <location>
        <begin position="557"/>
        <end position="588"/>
    </location>
</feature>
<dbReference type="Proteomes" id="UP000629098">
    <property type="component" value="Unassembled WGS sequence"/>
</dbReference>
<evidence type="ECO:0000313" key="5">
    <source>
        <dbReference type="Proteomes" id="UP000629098"/>
    </source>
</evidence>
<dbReference type="PROSITE" id="PS00678">
    <property type="entry name" value="WD_REPEATS_1"/>
    <property type="match status" value="1"/>
</dbReference>
<keyword evidence="1 3" id="KW-0853">WD repeat</keyword>
<dbReference type="SUPFAM" id="SSF52540">
    <property type="entry name" value="P-loop containing nucleoside triphosphate hydrolases"/>
    <property type="match status" value="1"/>
</dbReference>
<dbReference type="PANTHER" id="PTHR22847">
    <property type="entry name" value="WD40 REPEAT PROTEIN"/>
    <property type="match status" value="1"/>
</dbReference>
<feature type="repeat" description="WD" evidence="3">
    <location>
        <begin position="1049"/>
        <end position="1085"/>
    </location>
</feature>
<feature type="repeat" description="WD" evidence="3">
    <location>
        <begin position="842"/>
        <end position="874"/>
    </location>
</feature>
<dbReference type="Pfam" id="PF14516">
    <property type="entry name" value="AAA_35"/>
    <property type="match status" value="1"/>
</dbReference>
<feature type="repeat" description="WD" evidence="3">
    <location>
        <begin position="967"/>
        <end position="1001"/>
    </location>
</feature>
<dbReference type="CDD" id="cd00200">
    <property type="entry name" value="WD40"/>
    <property type="match status" value="2"/>
</dbReference>
<accession>A0A8J6XUB4</accession>
<organism evidence="4 5">
    <name type="scientific">Iningainema tapete BLCC-T55</name>
    <dbReference type="NCBI Taxonomy" id="2748662"/>
    <lineage>
        <taxon>Bacteria</taxon>
        <taxon>Bacillati</taxon>
        <taxon>Cyanobacteriota</taxon>
        <taxon>Cyanophyceae</taxon>
        <taxon>Nostocales</taxon>
        <taxon>Scytonemataceae</taxon>
        <taxon>Iningainema tapete</taxon>
    </lineage>
</organism>